<keyword evidence="2" id="KW-1185">Reference proteome</keyword>
<sequence>MVEINKVVAATVFSLLSASPSYAYIHEGKWEFQKDEVQIINMTRPGMGLDVGCSEFSPAKVSFKVTVLAGQEQDYGWMNIDDRPYYEKEYVFNNVSGFDVGFFSTRKYRIENITGQKVKCVKGDIGLLY</sequence>
<proteinExistence type="predicted"/>
<dbReference type="Proteomes" id="UP001312908">
    <property type="component" value="Unassembled WGS sequence"/>
</dbReference>
<dbReference type="EMBL" id="JAWJZY010000004">
    <property type="protein sequence ID" value="MEE8659285.1"/>
    <property type="molecule type" value="Genomic_DNA"/>
</dbReference>
<accession>A0ABU7U370</accession>
<dbReference type="RefSeq" id="WP_394820131.1">
    <property type="nucleotide sequence ID" value="NZ_JAWJZY010000004.1"/>
</dbReference>
<organism evidence="1 2">
    <name type="scientific">Sorlinia euscelidii</name>
    <dbReference type="NCBI Taxonomy" id="3081148"/>
    <lineage>
        <taxon>Bacteria</taxon>
        <taxon>Pseudomonadati</taxon>
        <taxon>Pseudomonadota</taxon>
        <taxon>Alphaproteobacteria</taxon>
        <taxon>Acetobacterales</taxon>
        <taxon>Acetobacteraceae</taxon>
        <taxon>Sorlinia</taxon>
    </lineage>
</organism>
<protein>
    <submittedName>
        <fullName evidence="1">Uncharacterized protein</fullName>
    </submittedName>
</protein>
<name>A0ABU7U370_9PROT</name>
<gene>
    <name evidence="1" type="ORF">DOFOFD_09720</name>
</gene>
<reference evidence="1 2" key="1">
    <citation type="submission" date="2023-10" db="EMBL/GenBank/DDBJ databases">
        <title>Sorlinia euscelidii gen. nov., sp. nov., an acetic acid bacteria isolated from the gut of Euscelidius variegatus emitter.</title>
        <authorList>
            <person name="Michoud G."/>
            <person name="Marasco R."/>
            <person name="Seferji K."/>
            <person name="Gonella E."/>
            <person name="Garuglieri E."/>
            <person name="Alma A."/>
            <person name="Mapelli F."/>
            <person name="Borin S."/>
            <person name="Daffonchio D."/>
            <person name="Crotti E."/>
        </authorList>
    </citation>
    <scope>NUCLEOTIDE SEQUENCE [LARGE SCALE GENOMIC DNA]</scope>
    <source>
        <strain evidence="1 2">EV16P</strain>
    </source>
</reference>
<evidence type="ECO:0000313" key="2">
    <source>
        <dbReference type="Proteomes" id="UP001312908"/>
    </source>
</evidence>
<comment type="caution">
    <text evidence="1">The sequence shown here is derived from an EMBL/GenBank/DDBJ whole genome shotgun (WGS) entry which is preliminary data.</text>
</comment>
<evidence type="ECO:0000313" key="1">
    <source>
        <dbReference type="EMBL" id="MEE8659285.1"/>
    </source>
</evidence>